<reference evidence="1 2" key="1">
    <citation type="submission" date="2016-03" db="EMBL/GenBank/DDBJ databases">
        <title>EvidentialGene: Evidence-directed Construction of Genes on Genomes.</title>
        <authorList>
            <person name="Gilbert D.G."/>
            <person name="Choi J.-H."/>
            <person name="Mockaitis K."/>
            <person name="Colbourne J."/>
            <person name="Pfrender M."/>
        </authorList>
    </citation>
    <scope>NUCLEOTIDE SEQUENCE [LARGE SCALE GENOMIC DNA]</scope>
    <source>
        <strain evidence="1 2">Xinb3</strain>
        <tissue evidence="1">Complete organism</tissue>
    </source>
</reference>
<evidence type="ECO:0000313" key="2">
    <source>
        <dbReference type="Proteomes" id="UP000076858"/>
    </source>
</evidence>
<organism evidence="1 2">
    <name type="scientific">Daphnia magna</name>
    <dbReference type="NCBI Taxonomy" id="35525"/>
    <lineage>
        <taxon>Eukaryota</taxon>
        <taxon>Metazoa</taxon>
        <taxon>Ecdysozoa</taxon>
        <taxon>Arthropoda</taxon>
        <taxon>Crustacea</taxon>
        <taxon>Branchiopoda</taxon>
        <taxon>Diplostraca</taxon>
        <taxon>Cladocera</taxon>
        <taxon>Anomopoda</taxon>
        <taxon>Daphniidae</taxon>
        <taxon>Daphnia</taxon>
    </lineage>
</organism>
<keyword evidence="2" id="KW-1185">Reference proteome</keyword>
<feature type="non-terminal residue" evidence="1">
    <location>
        <position position="1"/>
    </location>
</feature>
<gene>
    <name evidence="1" type="ORF">APZ42_002026</name>
</gene>
<evidence type="ECO:0000313" key="1">
    <source>
        <dbReference type="EMBL" id="KZS01349.1"/>
    </source>
</evidence>
<name>A0A164IKC9_9CRUS</name>
<dbReference type="EMBL" id="LRGB01007069">
    <property type="protein sequence ID" value="KZS01349.1"/>
    <property type="molecule type" value="Genomic_DNA"/>
</dbReference>
<protein>
    <submittedName>
        <fullName evidence="1">Uncharacterized protein</fullName>
    </submittedName>
</protein>
<proteinExistence type="predicted"/>
<feature type="non-terminal residue" evidence="1">
    <location>
        <position position="162"/>
    </location>
</feature>
<comment type="caution">
    <text evidence="1">The sequence shown here is derived from an EMBL/GenBank/DDBJ whole genome shotgun (WGS) entry which is preliminary data.</text>
</comment>
<dbReference type="AlphaFoldDB" id="A0A164IKC9"/>
<dbReference type="Proteomes" id="UP000076858">
    <property type="component" value="Unassembled WGS sequence"/>
</dbReference>
<accession>A0A164IKC9</accession>
<sequence length="162" mass="18343">PGTKAVDIARYLKADKGSINSLLYSNTSAFLQGEGYRWFIRPIDLKIELGDWWLTSRKFERKLQDHASPWDSNFGRVVFVVDSCKLFLEAQARLLALCNQLSEANKPVALDFKESTNGTLRFLDRNGFFELLSGDVQVLPARPQGGRSQTYRGNNDGVIELR</sequence>